<gene>
    <name evidence="5" type="ORF">C7383_11229</name>
</gene>
<dbReference type="PROSITE" id="PS50949">
    <property type="entry name" value="HTH_GNTR"/>
    <property type="match status" value="1"/>
</dbReference>
<keyword evidence="2" id="KW-0238">DNA-binding</keyword>
<evidence type="ECO:0000256" key="3">
    <source>
        <dbReference type="ARBA" id="ARBA00023163"/>
    </source>
</evidence>
<comment type="caution">
    <text evidence="5">The sequence shown here is derived from an EMBL/GenBank/DDBJ whole genome shotgun (WGS) entry which is preliminary data.</text>
</comment>
<dbReference type="PANTHER" id="PTHR38445:SF10">
    <property type="entry name" value="GNTR-FAMILY TRANSCRIPTIONAL REGULATOR"/>
    <property type="match status" value="1"/>
</dbReference>
<dbReference type="GO" id="GO:0003700">
    <property type="term" value="F:DNA-binding transcription factor activity"/>
    <property type="evidence" value="ECO:0007669"/>
    <property type="project" value="InterPro"/>
</dbReference>
<dbReference type="PANTHER" id="PTHR38445">
    <property type="entry name" value="HTH-TYPE TRANSCRIPTIONAL REPRESSOR YTRA"/>
    <property type="match status" value="1"/>
</dbReference>
<dbReference type="RefSeq" id="WP_109747642.1">
    <property type="nucleotide sequence ID" value="NZ_JANKBI010000013.1"/>
</dbReference>
<evidence type="ECO:0000259" key="4">
    <source>
        <dbReference type="PROSITE" id="PS50949"/>
    </source>
</evidence>
<dbReference type="InterPro" id="IPR000524">
    <property type="entry name" value="Tscrpt_reg_HTH_GntR"/>
</dbReference>
<evidence type="ECO:0000313" key="5">
    <source>
        <dbReference type="EMBL" id="PWJ73455.1"/>
    </source>
</evidence>
<reference evidence="5 6" key="1">
    <citation type="submission" date="2018-05" db="EMBL/GenBank/DDBJ databases">
        <authorList>
            <person name="Goeker M."/>
            <person name="Huntemann M."/>
            <person name="Clum A."/>
            <person name="Pillay M."/>
            <person name="Palaniappan K."/>
            <person name="Varghese N."/>
            <person name="Mikhailova N."/>
            <person name="Stamatis D."/>
            <person name="Reddy T."/>
            <person name="Daum C."/>
            <person name="Shapiro N."/>
            <person name="Ivanova N."/>
            <person name="Kyrpides N."/>
            <person name="Woyke T."/>
        </authorList>
    </citation>
    <scope>NUCLEOTIDE SEQUENCE [LARGE SCALE GENOMIC DNA]</scope>
    <source>
        <strain evidence="5 6">DSM 26524</strain>
    </source>
</reference>
<evidence type="ECO:0000256" key="1">
    <source>
        <dbReference type="ARBA" id="ARBA00023015"/>
    </source>
</evidence>
<dbReference type="SUPFAM" id="SSF46785">
    <property type="entry name" value="Winged helix' DNA-binding domain"/>
    <property type="match status" value="1"/>
</dbReference>
<keyword evidence="6" id="KW-1185">Reference proteome</keyword>
<dbReference type="SMART" id="SM00345">
    <property type="entry name" value="HTH_GNTR"/>
    <property type="match status" value="1"/>
</dbReference>
<evidence type="ECO:0000256" key="2">
    <source>
        <dbReference type="ARBA" id="ARBA00023125"/>
    </source>
</evidence>
<dbReference type="Proteomes" id="UP000245412">
    <property type="component" value="Unassembled WGS sequence"/>
</dbReference>
<dbReference type="InterPro" id="IPR036390">
    <property type="entry name" value="WH_DNA-bd_sf"/>
</dbReference>
<dbReference type="EMBL" id="QGGY01000012">
    <property type="protein sequence ID" value="PWJ73455.1"/>
    <property type="molecule type" value="Genomic_DNA"/>
</dbReference>
<protein>
    <submittedName>
        <fullName evidence="5">GntR family transcriptional regulator</fullName>
    </submittedName>
</protein>
<dbReference type="Pfam" id="PF00392">
    <property type="entry name" value="GntR"/>
    <property type="match status" value="1"/>
</dbReference>
<feature type="domain" description="HTH gntR-type" evidence="4">
    <location>
        <begin position="9"/>
        <end position="77"/>
    </location>
</feature>
<keyword evidence="1" id="KW-0805">Transcription regulation</keyword>
<organism evidence="5 6">
    <name type="scientific">Murimonas intestini</name>
    <dbReference type="NCBI Taxonomy" id="1337051"/>
    <lineage>
        <taxon>Bacteria</taxon>
        <taxon>Bacillati</taxon>
        <taxon>Bacillota</taxon>
        <taxon>Clostridia</taxon>
        <taxon>Lachnospirales</taxon>
        <taxon>Lachnospiraceae</taxon>
        <taxon>Murimonas</taxon>
    </lineage>
</organism>
<keyword evidence="3" id="KW-0804">Transcription</keyword>
<dbReference type="CDD" id="cd07377">
    <property type="entry name" value="WHTH_GntR"/>
    <property type="match status" value="1"/>
</dbReference>
<accession>A0AB73T0S8</accession>
<dbReference type="Gene3D" id="1.10.10.10">
    <property type="entry name" value="Winged helix-like DNA-binding domain superfamily/Winged helix DNA-binding domain"/>
    <property type="match status" value="1"/>
</dbReference>
<proteinExistence type="predicted"/>
<name>A0AB73T0S8_9FIRM</name>
<dbReference type="AlphaFoldDB" id="A0AB73T0S8"/>
<evidence type="ECO:0000313" key="6">
    <source>
        <dbReference type="Proteomes" id="UP000245412"/>
    </source>
</evidence>
<sequence length="122" mass="13754">MKIDFEDERPIFQQIALGIEDAILTGAFEEEEQIPSITEFSVTYKINPATALKGINLLVDAGVLYKKRGVGMFVTEGAVMKLKEKRKEEFYDSYVRSLIEEAKKLGISGDEIIAMVARGYER</sequence>
<dbReference type="GO" id="GO:0003677">
    <property type="term" value="F:DNA binding"/>
    <property type="evidence" value="ECO:0007669"/>
    <property type="project" value="UniProtKB-KW"/>
</dbReference>
<dbReference type="InterPro" id="IPR036388">
    <property type="entry name" value="WH-like_DNA-bd_sf"/>
</dbReference>